<dbReference type="InterPro" id="IPR011991">
    <property type="entry name" value="ArsR-like_HTH"/>
</dbReference>
<dbReference type="InterPro" id="IPR036388">
    <property type="entry name" value="WH-like_DNA-bd_sf"/>
</dbReference>
<dbReference type="GO" id="GO:0003700">
    <property type="term" value="F:DNA-binding transcription factor activity"/>
    <property type="evidence" value="ECO:0007669"/>
    <property type="project" value="InterPro"/>
</dbReference>
<dbReference type="AlphaFoldDB" id="A0A4R5DSM5"/>
<dbReference type="Pfam" id="PF12840">
    <property type="entry name" value="HTH_20"/>
    <property type="match status" value="1"/>
</dbReference>
<dbReference type="InterPro" id="IPR001845">
    <property type="entry name" value="HTH_ArsR_DNA-bd_dom"/>
</dbReference>
<name>A0A4R5DSM5_9ACTN</name>
<sequence>MPDQDLKVSNPQRVRALAHPLRLKLMDLLGAEPELTATQCAELTGESVASCSFHLRMLAKYGYIQPGERRGREKPWRLVSRSRTVTPDYDDPDSVREVSAFARLVVEREADRLRRWLAAARTQPEEWVGASTITTSSFWLTAAEMQEVSDELTALSTRLAERFSGRRDDAPSRPSGARFVHILGATSVDIAGPTDAADASSGEPTP</sequence>
<dbReference type="Gene3D" id="1.10.10.10">
    <property type="entry name" value="Winged helix-like DNA-binding domain superfamily/Winged helix DNA-binding domain"/>
    <property type="match status" value="1"/>
</dbReference>
<feature type="domain" description="HTH arsR-type" evidence="1">
    <location>
        <begin position="12"/>
        <end position="91"/>
    </location>
</feature>
<comment type="caution">
    <text evidence="2">The sequence shown here is derived from an EMBL/GenBank/DDBJ whole genome shotgun (WGS) entry which is preliminary data.</text>
</comment>
<dbReference type="OrthoDB" id="7945987at2"/>
<evidence type="ECO:0000259" key="1">
    <source>
        <dbReference type="SMART" id="SM00418"/>
    </source>
</evidence>
<organism evidence="2 3">
    <name type="scientific">Jiangella asiatica</name>
    <dbReference type="NCBI Taxonomy" id="2530372"/>
    <lineage>
        <taxon>Bacteria</taxon>
        <taxon>Bacillati</taxon>
        <taxon>Actinomycetota</taxon>
        <taxon>Actinomycetes</taxon>
        <taxon>Jiangellales</taxon>
        <taxon>Jiangellaceae</taxon>
        <taxon>Jiangella</taxon>
    </lineage>
</organism>
<dbReference type="Proteomes" id="UP000294739">
    <property type="component" value="Unassembled WGS sequence"/>
</dbReference>
<evidence type="ECO:0000313" key="2">
    <source>
        <dbReference type="EMBL" id="TDE14125.1"/>
    </source>
</evidence>
<dbReference type="InParanoid" id="A0A4R5DSM5"/>
<protein>
    <submittedName>
        <fullName evidence="2">ArsR family transcriptional regulator</fullName>
    </submittedName>
</protein>
<dbReference type="EMBL" id="SMKZ01000004">
    <property type="protein sequence ID" value="TDE14125.1"/>
    <property type="molecule type" value="Genomic_DNA"/>
</dbReference>
<dbReference type="InterPro" id="IPR036390">
    <property type="entry name" value="WH_DNA-bd_sf"/>
</dbReference>
<dbReference type="SMART" id="SM00418">
    <property type="entry name" value="HTH_ARSR"/>
    <property type="match status" value="1"/>
</dbReference>
<accession>A0A4R5DSM5</accession>
<evidence type="ECO:0000313" key="3">
    <source>
        <dbReference type="Proteomes" id="UP000294739"/>
    </source>
</evidence>
<proteinExistence type="predicted"/>
<reference evidence="2 3" key="1">
    <citation type="submission" date="2019-03" db="EMBL/GenBank/DDBJ databases">
        <title>Draft genome sequences of novel Actinobacteria.</title>
        <authorList>
            <person name="Sahin N."/>
            <person name="Ay H."/>
            <person name="Saygin H."/>
        </authorList>
    </citation>
    <scope>NUCLEOTIDE SEQUENCE [LARGE SCALE GENOMIC DNA]</scope>
    <source>
        <strain evidence="2 3">5K138</strain>
    </source>
</reference>
<dbReference type="RefSeq" id="WP_131892043.1">
    <property type="nucleotide sequence ID" value="NZ_SMKZ01000004.1"/>
</dbReference>
<dbReference type="CDD" id="cd00090">
    <property type="entry name" value="HTH_ARSR"/>
    <property type="match status" value="1"/>
</dbReference>
<keyword evidence="3" id="KW-1185">Reference proteome</keyword>
<dbReference type="SUPFAM" id="SSF46785">
    <property type="entry name" value="Winged helix' DNA-binding domain"/>
    <property type="match status" value="1"/>
</dbReference>
<gene>
    <name evidence="2" type="ORF">E1269_05140</name>
</gene>